<dbReference type="OrthoDB" id="10071636at2759"/>
<accession>A0A7J7IXP6</accession>
<name>A0A7J7IXP6_BUGNE</name>
<gene>
    <name evidence="3" type="ORF">EB796_023544</name>
</gene>
<dbReference type="PANTHER" id="PTHR21258">
    <property type="entry name" value="DOCKING PROTEIN RELATED"/>
    <property type="match status" value="1"/>
</dbReference>
<feature type="region of interest" description="Disordered" evidence="1">
    <location>
        <begin position="315"/>
        <end position="378"/>
    </location>
</feature>
<dbReference type="GO" id="GO:0005737">
    <property type="term" value="C:cytoplasm"/>
    <property type="evidence" value="ECO:0007669"/>
    <property type="project" value="TreeGrafter"/>
</dbReference>
<evidence type="ECO:0000313" key="3">
    <source>
        <dbReference type="EMBL" id="KAF6018154.1"/>
    </source>
</evidence>
<dbReference type="SMART" id="SM01244">
    <property type="entry name" value="IRS"/>
    <property type="match status" value="1"/>
</dbReference>
<dbReference type="EMBL" id="VXIV02003332">
    <property type="protein sequence ID" value="KAF6018154.1"/>
    <property type="molecule type" value="Genomic_DNA"/>
</dbReference>
<comment type="caution">
    <text evidence="3">The sequence shown here is derived from an EMBL/GenBank/DDBJ whole genome shotgun (WGS) entry which is preliminary data.</text>
</comment>
<dbReference type="AlphaFoldDB" id="A0A7J7IXP6"/>
<reference evidence="3" key="1">
    <citation type="submission" date="2020-06" db="EMBL/GenBank/DDBJ databases">
        <title>Draft genome of Bugula neritina, a colonial animal packing powerful symbionts and potential medicines.</title>
        <authorList>
            <person name="Rayko M."/>
        </authorList>
    </citation>
    <scope>NUCLEOTIDE SEQUENCE [LARGE SCALE GENOMIC DNA]</scope>
    <source>
        <strain evidence="3">Kwan_BN1</strain>
    </source>
</reference>
<dbReference type="SUPFAM" id="SSF50729">
    <property type="entry name" value="PH domain-like"/>
    <property type="match status" value="1"/>
</dbReference>
<proteinExistence type="predicted"/>
<evidence type="ECO:0000313" key="4">
    <source>
        <dbReference type="Proteomes" id="UP000593567"/>
    </source>
</evidence>
<evidence type="ECO:0000256" key="1">
    <source>
        <dbReference type="SAM" id="MobiDB-lite"/>
    </source>
</evidence>
<dbReference type="InterPro" id="IPR050996">
    <property type="entry name" value="Docking_Protein_DOK"/>
</dbReference>
<dbReference type="InterPro" id="IPR002404">
    <property type="entry name" value="IRS_PTB"/>
</dbReference>
<dbReference type="GO" id="GO:0007169">
    <property type="term" value="P:cell surface receptor protein tyrosine kinase signaling pathway"/>
    <property type="evidence" value="ECO:0007669"/>
    <property type="project" value="TreeGrafter"/>
</dbReference>
<evidence type="ECO:0000259" key="2">
    <source>
        <dbReference type="Pfam" id="PF02174"/>
    </source>
</evidence>
<dbReference type="Pfam" id="PF02174">
    <property type="entry name" value="IRS"/>
    <property type="match status" value="1"/>
</dbReference>
<dbReference type="PANTHER" id="PTHR21258:SF56">
    <property type="entry name" value="IRS-TYPE PTB DOMAIN-CONTAINING PROTEIN"/>
    <property type="match status" value="1"/>
</dbReference>
<organism evidence="3 4">
    <name type="scientific">Bugula neritina</name>
    <name type="common">Brown bryozoan</name>
    <name type="synonym">Sertularia neritina</name>
    <dbReference type="NCBI Taxonomy" id="10212"/>
    <lineage>
        <taxon>Eukaryota</taxon>
        <taxon>Metazoa</taxon>
        <taxon>Spiralia</taxon>
        <taxon>Lophotrochozoa</taxon>
        <taxon>Bryozoa</taxon>
        <taxon>Gymnolaemata</taxon>
        <taxon>Cheilostomatida</taxon>
        <taxon>Flustrina</taxon>
        <taxon>Buguloidea</taxon>
        <taxon>Bugulidae</taxon>
        <taxon>Bugula</taxon>
    </lineage>
</organism>
<dbReference type="InterPro" id="IPR011993">
    <property type="entry name" value="PH-like_dom_sf"/>
</dbReference>
<keyword evidence="4" id="KW-1185">Reference proteome</keyword>
<protein>
    <recommendedName>
        <fullName evidence="2">IRS-type PTB domain-containing protein</fullName>
    </recommendedName>
</protein>
<feature type="domain" description="IRS-type PTB" evidence="2">
    <location>
        <begin position="147"/>
        <end position="230"/>
    </location>
</feature>
<sequence length="378" mass="43497">MAAPRESFPEVLTEGWLWWLSDKELKKTKYKVTADGWKPYYFYMTISACKTHIRLYKKPPKSKKDKPYVTHVYPEFQLHKRTEATHHQPFICQVTDLSRHSSHYAFENEARRDSFAFFMITQRRLPEKPTAGRMFSVKPDDSAEHRKIGSRGSNCLLHVCKSGLTLAFQTSFSIVAQWPLNSVRNFETVGDGCFRIEAGRRSPMGEGVYMFETKQNENDVIYHLMDKYITETIKENRKSSGRDEKIYEEYCDLGVLAITQSDLRYSRDLKRISANNFNLNPGSSAEGASNILRSGASDASLPEYKISDLEEWLEEPSLSSQIQDSPSLSEPQTKRKTIQLPSVTRPAADSSRPANRMRPSWNQPINIKRSRSRTTEVL</sequence>
<dbReference type="Proteomes" id="UP000593567">
    <property type="component" value="Unassembled WGS sequence"/>
</dbReference>
<feature type="compositionally biased region" description="Polar residues" evidence="1">
    <location>
        <begin position="321"/>
        <end position="331"/>
    </location>
</feature>
<dbReference type="Gene3D" id="2.30.29.30">
    <property type="entry name" value="Pleckstrin-homology domain (PH domain)/Phosphotyrosine-binding domain (PTB)"/>
    <property type="match status" value="1"/>
</dbReference>